<accession>A0AAD6SJ53</accession>
<evidence type="ECO:0000256" key="1">
    <source>
        <dbReference type="SAM" id="SignalP"/>
    </source>
</evidence>
<sequence>MAVIFWLFTVTLSAFSIIAANVAFPDPEFSGYDLHSTADKSFGLDFLSTGKLDHIVLYRPGTGAVFILNPARQAVVGVGDPGSGFGGFDLSSPADLALAFDFGHTGPKYFAAPTWRGGHAAVPRR</sequence>
<dbReference type="AlphaFoldDB" id="A0AAD6SJ53"/>
<proteinExistence type="predicted"/>
<dbReference type="Proteomes" id="UP001218188">
    <property type="component" value="Unassembled WGS sequence"/>
</dbReference>
<gene>
    <name evidence="2" type="ORF">C8F04DRAFT_1399698</name>
</gene>
<evidence type="ECO:0000313" key="2">
    <source>
        <dbReference type="EMBL" id="KAJ7027055.1"/>
    </source>
</evidence>
<feature type="chain" id="PRO_5042178228" evidence="1">
    <location>
        <begin position="20"/>
        <end position="125"/>
    </location>
</feature>
<keyword evidence="3" id="KW-1185">Reference proteome</keyword>
<feature type="signal peptide" evidence="1">
    <location>
        <begin position="1"/>
        <end position="19"/>
    </location>
</feature>
<keyword evidence="1" id="KW-0732">Signal</keyword>
<comment type="caution">
    <text evidence="2">The sequence shown here is derived from an EMBL/GenBank/DDBJ whole genome shotgun (WGS) entry which is preliminary data.</text>
</comment>
<dbReference type="EMBL" id="JARJCM010000130">
    <property type="protein sequence ID" value="KAJ7027055.1"/>
    <property type="molecule type" value="Genomic_DNA"/>
</dbReference>
<protein>
    <submittedName>
        <fullName evidence="2">Uncharacterized protein</fullName>
    </submittedName>
</protein>
<evidence type="ECO:0000313" key="3">
    <source>
        <dbReference type="Proteomes" id="UP001218188"/>
    </source>
</evidence>
<name>A0AAD6SJ53_9AGAR</name>
<reference evidence="2" key="1">
    <citation type="submission" date="2023-03" db="EMBL/GenBank/DDBJ databases">
        <title>Massive genome expansion in bonnet fungi (Mycena s.s.) driven by repeated elements and novel gene families across ecological guilds.</title>
        <authorList>
            <consortium name="Lawrence Berkeley National Laboratory"/>
            <person name="Harder C.B."/>
            <person name="Miyauchi S."/>
            <person name="Viragh M."/>
            <person name="Kuo A."/>
            <person name="Thoen E."/>
            <person name="Andreopoulos B."/>
            <person name="Lu D."/>
            <person name="Skrede I."/>
            <person name="Drula E."/>
            <person name="Henrissat B."/>
            <person name="Morin E."/>
            <person name="Kohler A."/>
            <person name="Barry K."/>
            <person name="LaButti K."/>
            <person name="Morin E."/>
            <person name="Salamov A."/>
            <person name="Lipzen A."/>
            <person name="Mereny Z."/>
            <person name="Hegedus B."/>
            <person name="Baldrian P."/>
            <person name="Stursova M."/>
            <person name="Weitz H."/>
            <person name="Taylor A."/>
            <person name="Grigoriev I.V."/>
            <person name="Nagy L.G."/>
            <person name="Martin F."/>
            <person name="Kauserud H."/>
        </authorList>
    </citation>
    <scope>NUCLEOTIDE SEQUENCE</scope>
    <source>
        <strain evidence="2">CBHHK200</strain>
    </source>
</reference>
<organism evidence="2 3">
    <name type="scientific">Mycena alexandri</name>
    <dbReference type="NCBI Taxonomy" id="1745969"/>
    <lineage>
        <taxon>Eukaryota</taxon>
        <taxon>Fungi</taxon>
        <taxon>Dikarya</taxon>
        <taxon>Basidiomycota</taxon>
        <taxon>Agaricomycotina</taxon>
        <taxon>Agaricomycetes</taxon>
        <taxon>Agaricomycetidae</taxon>
        <taxon>Agaricales</taxon>
        <taxon>Marasmiineae</taxon>
        <taxon>Mycenaceae</taxon>
        <taxon>Mycena</taxon>
    </lineage>
</organism>